<dbReference type="AlphaFoldDB" id="A0A6G7YQX0"/>
<evidence type="ECO:0000259" key="2">
    <source>
        <dbReference type="Pfam" id="PF17289"/>
    </source>
</evidence>
<dbReference type="RefSeq" id="WP_166411524.1">
    <property type="nucleotide sequence ID" value="NZ_CP049869.1"/>
</dbReference>
<gene>
    <name evidence="3" type="primary">terL</name>
    <name evidence="3" type="ORF">G7077_09720</name>
</gene>
<protein>
    <submittedName>
        <fullName evidence="3">Phage terminase large subunit</fullName>
    </submittedName>
</protein>
<name>A0A6G7YQX0_9SPHN</name>
<feature type="domain" description="Terminase large subunit gp17-like C-terminal" evidence="2">
    <location>
        <begin position="311"/>
        <end position="454"/>
    </location>
</feature>
<dbReference type="InterPro" id="IPR035421">
    <property type="entry name" value="Terminase_6C"/>
</dbReference>
<proteinExistence type="predicted"/>
<evidence type="ECO:0000256" key="1">
    <source>
        <dbReference type="ARBA" id="ARBA00022612"/>
    </source>
</evidence>
<sequence length="497" mass="55379">MAEVDTDDAISALLRLEFDFFLRMAFHELGGHDAYMHNWHIDAIVHQLDRIRSGENQRLIVTMPPRHLKSRILSIAWVAWMLGHNPALTFLCVTYGQSLSEDHAADCLRIMQSRWYTRAFPNTVLASRAVAYLRTTAGGGRMASSVEGATTGFGADIIIVDDPLKAQDALSVAAREAANRWFDETLSQRLNSQMTGAIIVTMQRLHEADLVGTLKKQGGYHELCLPAIATQDELVPLTRGRFWRRRAGCALHAARHSLDRLKARQAASPYVFAGQFQQDPIPGIGNIIEASWLRTYEASSIDLTQGQIVMSLDTASKDNPFNDYSAIVVARVLGKSVHIIDVFRARLKLPALELKTIELARLHNASVLLIEDAVSGMQLIQRLQAEEPAGVPLPIPRRPKGDKNSRVLGASVMIQAGRLFVPDQGHWVSEFTAELLGFPGAAFDDQVDATSQLLLWVQEKDTYRVPMNEGPILITEEDDWEDYSDQYPSNYDPWSGL</sequence>
<reference evidence="3 4" key="1">
    <citation type="submission" date="2020-03" db="EMBL/GenBank/DDBJ databases">
        <title>Sphingomonas sp. nov., isolated from fish.</title>
        <authorList>
            <person name="Hyun D.-W."/>
            <person name="Bae J.-W."/>
        </authorList>
    </citation>
    <scope>NUCLEOTIDE SEQUENCE [LARGE SCALE GENOMIC DNA]</scope>
    <source>
        <strain evidence="3 4">HDW15B</strain>
    </source>
</reference>
<evidence type="ECO:0000313" key="3">
    <source>
        <dbReference type="EMBL" id="QIK79133.1"/>
    </source>
</evidence>
<dbReference type="EMBL" id="CP049869">
    <property type="protein sequence ID" value="QIK79133.1"/>
    <property type="molecule type" value="Genomic_DNA"/>
</dbReference>
<organism evidence="3 4">
    <name type="scientific">Sphingomonas piscis</name>
    <dbReference type="NCBI Taxonomy" id="2714943"/>
    <lineage>
        <taxon>Bacteria</taxon>
        <taxon>Pseudomonadati</taxon>
        <taxon>Pseudomonadota</taxon>
        <taxon>Alphaproteobacteria</taxon>
        <taxon>Sphingomonadales</taxon>
        <taxon>Sphingomonadaceae</taxon>
        <taxon>Sphingomonas</taxon>
    </lineage>
</organism>
<dbReference type="InterPro" id="IPR006517">
    <property type="entry name" value="Phage_terminase_lsu-like_C"/>
</dbReference>
<dbReference type="Pfam" id="PF17289">
    <property type="entry name" value="Terminase_6C"/>
    <property type="match status" value="1"/>
</dbReference>
<dbReference type="Gene3D" id="3.30.420.240">
    <property type="match status" value="1"/>
</dbReference>
<accession>A0A6G7YQX0</accession>
<keyword evidence="4" id="KW-1185">Reference proteome</keyword>
<dbReference type="Proteomes" id="UP000503222">
    <property type="component" value="Chromosome"/>
</dbReference>
<evidence type="ECO:0000313" key="4">
    <source>
        <dbReference type="Proteomes" id="UP000503222"/>
    </source>
</evidence>
<dbReference type="NCBIfam" id="TIGR01630">
    <property type="entry name" value="psiM2_ORF9"/>
    <property type="match status" value="1"/>
</dbReference>
<keyword evidence="1" id="KW-1188">Viral release from host cell</keyword>
<dbReference type="KEGG" id="spii:G7077_09720"/>